<evidence type="ECO:0000256" key="4">
    <source>
        <dbReference type="SAM" id="MobiDB-lite"/>
    </source>
</evidence>
<sequence>MADDDPDHFIDSDDVDLPSTSSGSSRRRLAFKQPHPVLRDRPPFAPPVIMGMSLPDVDATPPDSTSNGSLIDNRPKLRKAWSYDEVCVFYEGMKIHGKDFDTIVRYMAKRKIEKSREHVKTFFFNSVKAYRALLGLAEDEFNNVQRDARELFILINACEWKRKTGNMKANAEKMKELLFEGQVTVKAGRKYVTVRTPPCPALCRYFSIKKSDKIPHDLYIHLEPTSNGDHLFMRNRDQNPFLRVRLNANDRIQKLLEFLHKKWSSTGDTSAVSVTLWPDSSCELASLSVHSVESSPFISVSINKLIKNIEEVKEKSEATKKLETGELKMAVEANTTCASIPLQTFIYPRPFNLTDTVINEGITMKNIKSSIIAELYCVCGRKNPIKLRYQIVSEQAPRVPPVEPWKVMCGLLGRGYGDILKKKMSIEPPSNKRKKMDENSKSPPPAPEEPGNPECDIVRQENEDFATQLASLRKMSRKKTVAVKKNTKKPQSIVTTTPQLSIRPLPDTAPPTEEPHEFTAPICTVIPRRTTSSEVATEETEKTNESGKSKMPIDFSDVVFSPAKKRFVDMELQKKRTEEFLSSLKTPQATPPQTPGETTMQQLFGDELSMSPNSTRHAALIGDGANTSVVDFTDMMYEQLPNHNDSLSTNPALDFSVTEVHRHYNDMLSSSQNSHDYVLGQFQRKARKTPKKK</sequence>
<evidence type="ECO:0008006" key="7">
    <source>
        <dbReference type="Google" id="ProtNLM"/>
    </source>
</evidence>
<comment type="subcellular location">
    <subcellularLocation>
        <location evidence="1">Nucleus</location>
    </subcellularLocation>
</comment>
<dbReference type="GO" id="GO:0007389">
    <property type="term" value="P:pattern specification process"/>
    <property type="evidence" value="ECO:0007669"/>
    <property type="project" value="TreeGrafter"/>
</dbReference>
<feature type="region of interest" description="Disordered" evidence="4">
    <location>
        <begin position="422"/>
        <end position="456"/>
    </location>
</feature>
<dbReference type="GO" id="GO:0003682">
    <property type="term" value="F:chromatin binding"/>
    <property type="evidence" value="ECO:0007669"/>
    <property type="project" value="InterPro"/>
</dbReference>
<evidence type="ECO:0000256" key="3">
    <source>
        <dbReference type="ARBA" id="ARBA00023242"/>
    </source>
</evidence>
<dbReference type="InterPro" id="IPR055315">
    <property type="entry name" value="Cramped-like"/>
</dbReference>
<feature type="region of interest" description="Disordered" evidence="4">
    <location>
        <begin position="530"/>
        <end position="550"/>
    </location>
</feature>
<dbReference type="GO" id="GO:0003677">
    <property type="term" value="F:DNA binding"/>
    <property type="evidence" value="ECO:0007669"/>
    <property type="project" value="UniProtKB-KW"/>
</dbReference>
<feature type="compositionally biased region" description="Basic and acidic residues" evidence="4">
    <location>
        <begin position="539"/>
        <end position="548"/>
    </location>
</feature>
<dbReference type="FunCoup" id="E3NC95">
    <property type="interactions" value="426"/>
</dbReference>
<dbReference type="InParanoid" id="E3NC95"/>
<feature type="region of interest" description="Disordered" evidence="4">
    <location>
        <begin position="1"/>
        <end position="71"/>
    </location>
</feature>
<dbReference type="OMA" id="CPALCRY"/>
<evidence type="ECO:0000256" key="2">
    <source>
        <dbReference type="ARBA" id="ARBA00023125"/>
    </source>
</evidence>
<dbReference type="InterPro" id="IPR009057">
    <property type="entry name" value="Homeodomain-like_sf"/>
</dbReference>
<keyword evidence="6" id="KW-1185">Reference proteome</keyword>
<dbReference type="GO" id="GO:0005634">
    <property type="term" value="C:nucleus"/>
    <property type="evidence" value="ECO:0007669"/>
    <property type="project" value="UniProtKB-SubCell"/>
</dbReference>
<dbReference type="PANTHER" id="PTHR21677">
    <property type="entry name" value="CRAMPED PROTEIN"/>
    <property type="match status" value="1"/>
</dbReference>
<dbReference type="HOGENOM" id="CLU_379093_0_0_1"/>
<accession>E3NC95</accession>
<proteinExistence type="predicted"/>
<dbReference type="eggNOG" id="KOG4468">
    <property type="taxonomic scope" value="Eukaryota"/>
</dbReference>
<name>E3NC95_CAERE</name>
<protein>
    <recommendedName>
        <fullName evidence="7">SANT domain-containing protein</fullName>
    </recommendedName>
</protein>
<evidence type="ECO:0000313" key="5">
    <source>
        <dbReference type="EMBL" id="EFO92670.1"/>
    </source>
</evidence>
<dbReference type="STRING" id="31234.E3NC95"/>
<evidence type="ECO:0000256" key="1">
    <source>
        <dbReference type="ARBA" id="ARBA00004123"/>
    </source>
</evidence>
<organism evidence="6">
    <name type="scientific">Caenorhabditis remanei</name>
    <name type="common">Caenorhabditis vulgaris</name>
    <dbReference type="NCBI Taxonomy" id="31234"/>
    <lineage>
        <taxon>Eukaryota</taxon>
        <taxon>Metazoa</taxon>
        <taxon>Ecdysozoa</taxon>
        <taxon>Nematoda</taxon>
        <taxon>Chromadorea</taxon>
        <taxon>Rhabditida</taxon>
        <taxon>Rhabditina</taxon>
        <taxon>Rhabditomorpha</taxon>
        <taxon>Rhabditoidea</taxon>
        <taxon>Rhabditidae</taxon>
        <taxon>Peloderinae</taxon>
        <taxon>Caenorhabditis</taxon>
    </lineage>
</organism>
<keyword evidence="3" id="KW-0539">Nucleus</keyword>
<feature type="compositionally biased region" description="Acidic residues" evidence="4">
    <location>
        <begin position="1"/>
        <end position="16"/>
    </location>
</feature>
<dbReference type="EMBL" id="DS268593">
    <property type="protein sequence ID" value="EFO92670.1"/>
    <property type="molecule type" value="Genomic_DNA"/>
</dbReference>
<evidence type="ECO:0000313" key="6">
    <source>
        <dbReference type="Proteomes" id="UP000008281"/>
    </source>
</evidence>
<reference evidence="5" key="1">
    <citation type="submission" date="2007-07" db="EMBL/GenBank/DDBJ databases">
        <title>PCAP assembly of the Caenorhabditis remanei genome.</title>
        <authorList>
            <consortium name="The Caenorhabditis remanei Sequencing Consortium"/>
            <person name="Wilson R.K."/>
        </authorList>
    </citation>
    <scope>NUCLEOTIDE SEQUENCE [LARGE SCALE GENOMIC DNA]</scope>
    <source>
        <strain evidence="5">PB4641</strain>
    </source>
</reference>
<dbReference type="OrthoDB" id="515799at2759"/>
<dbReference type="SUPFAM" id="SSF46689">
    <property type="entry name" value="Homeodomain-like"/>
    <property type="match status" value="1"/>
</dbReference>
<dbReference type="AlphaFoldDB" id="E3NC95"/>
<dbReference type="Proteomes" id="UP000008281">
    <property type="component" value="Unassembled WGS sequence"/>
</dbReference>
<keyword evidence="2" id="KW-0238">DNA-binding</keyword>
<dbReference type="Gene3D" id="1.20.58.1880">
    <property type="match status" value="1"/>
</dbReference>
<dbReference type="PANTHER" id="PTHR21677:SF1">
    <property type="entry name" value="PROTEIN CRAMPED-LIKE"/>
    <property type="match status" value="1"/>
</dbReference>
<gene>
    <name evidence="5" type="ORF">CRE_16359</name>
</gene>